<dbReference type="EMBL" id="CAJOBR010106013">
    <property type="protein sequence ID" value="CAF5156701.1"/>
    <property type="molecule type" value="Genomic_DNA"/>
</dbReference>
<proteinExistence type="predicted"/>
<evidence type="ECO:0000313" key="2">
    <source>
        <dbReference type="Proteomes" id="UP000663848"/>
    </source>
</evidence>
<comment type="caution">
    <text evidence="1">The sequence shown here is derived from an EMBL/GenBank/DDBJ whole genome shotgun (WGS) entry which is preliminary data.</text>
</comment>
<organism evidence="1 2">
    <name type="scientific">Rotaria socialis</name>
    <dbReference type="NCBI Taxonomy" id="392032"/>
    <lineage>
        <taxon>Eukaryota</taxon>
        <taxon>Metazoa</taxon>
        <taxon>Spiralia</taxon>
        <taxon>Gnathifera</taxon>
        <taxon>Rotifera</taxon>
        <taxon>Eurotatoria</taxon>
        <taxon>Bdelloidea</taxon>
        <taxon>Philodinida</taxon>
        <taxon>Philodinidae</taxon>
        <taxon>Rotaria</taxon>
    </lineage>
</organism>
<feature type="non-terminal residue" evidence="1">
    <location>
        <position position="1"/>
    </location>
</feature>
<protein>
    <submittedName>
        <fullName evidence="1">Uncharacterized protein</fullName>
    </submittedName>
</protein>
<name>A0A822GS00_9BILA</name>
<dbReference type="Proteomes" id="UP000663848">
    <property type="component" value="Unassembled WGS sequence"/>
</dbReference>
<sequence length="49" mass="5256">NDDGCSTMFSSQVASSSVDLEIEDAVTEVEFDCIVSDGGIYSISVYKEI</sequence>
<reference evidence="1" key="1">
    <citation type="submission" date="2021-02" db="EMBL/GenBank/DDBJ databases">
        <authorList>
            <person name="Nowell W R."/>
        </authorList>
    </citation>
    <scope>NUCLEOTIDE SEQUENCE</scope>
</reference>
<evidence type="ECO:0000313" key="1">
    <source>
        <dbReference type="EMBL" id="CAF5156701.1"/>
    </source>
</evidence>
<accession>A0A822GS00</accession>
<dbReference type="AlphaFoldDB" id="A0A822GS00"/>
<gene>
    <name evidence="1" type="ORF">QYT958_LOCUS48924</name>
</gene>